<comment type="caution">
    <text evidence="4">The sequence shown here is derived from an EMBL/GenBank/DDBJ whole genome shotgun (WGS) entry which is preliminary data.</text>
</comment>
<evidence type="ECO:0000256" key="2">
    <source>
        <dbReference type="SAM" id="Phobius"/>
    </source>
</evidence>
<dbReference type="GeneID" id="85309814"/>
<evidence type="ECO:0000256" key="3">
    <source>
        <dbReference type="SAM" id="SignalP"/>
    </source>
</evidence>
<evidence type="ECO:0000256" key="1">
    <source>
        <dbReference type="SAM" id="MobiDB-lite"/>
    </source>
</evidence>
<feature type="region of interest" description="Disordered" evidence="1">
    <location>
        <begin position="292"/>
        <end position="334"/>
    </location>
</feature>
<keyword evidence="2" id="KW-0812">Transmembrane</keyword>
<feature type="compositionally biased region" description="Pro residues" evidence="1">
    <location>
        <begin position="209"/>
        <end position="219"/>
    </location>
</feature>
<accession>A0AAJ0CBR5</accession>
<feature type="compositionally biased region" description="Low complexity" evidence="1">
    <location>
        <begin position="371"/>
        <end position="382"/>
    </location>
</feature>
<dbReference type="Proteomes" id="UP001244011">
    <property type="component" value="Unassembled WGS sequence"/>
</dbReference>
<feature type="transmembrane region" description="Helical" evidence="2">
    <location>
        <begin position="239"/>
        <end position="258"/>
    </location>
</feature>
<keyword evidence="2" id="KW-1133">Transmembrane helix</keyword>
<feature type="chain" id="PRO_5042543344" evidence="3">
    <location>
        <begin position="21"/>
        <end position="438"/>
    </location>
</feature>
<keyword evidence="5" id="KW-1185">Reference proteome</keyword>
<feature type="compositionally biased region" description="Polar residues" evidence="1">
    <location>
        <begin position="414"/>
        <end position="426"/>
    </location>
</feature>
<name>A0AAJ0CBR5_9PEZI</name>
<dbReference type="RefSeq" id="XP_060287549.1">
    <property type="nucleotide sequence ID" value="XM_060426627.1"/>
</dbReference>
<gene>
    <name evidence="4" type="ORF">QBC33DRAFT_523360</name>
</gene>
<evidence type="ECO:0000313" key="4">
    <source>
        <dbReference type="EMBL" id="KAK1771336.1"/>
    </source>
</evidence>
<feature type="compositionally biased region" description="Basic and acidic residues" evidence="1">
    <location>
        <begin position="182"/>
        <end position="192"/>
    </location>
</feature>
<sequence>MRGLLKAAFLPALLLGPVLARPFFYSTKSNKYAIPSADITFASDQAEGRELTFRIEVLESKDACDEPSVTINGKKLQFVGRGGSRDTFALGNGDTVIAAWSFSCVKRKDRPWEQLMTLTIDNVNREPVKALDFMLRFQQVFPVRIANIEGAATRIHLNAVHTIEDEIYASGEGYGYSDPPLEGDRPHGHSGDDSPPPPPEDGPHGNPDGSPPSPPPPLADRPGSQPDPYSHGASHTFKVVVLPALLIVLVGLVIRWCCQVRASRHAERRAKRAARHAACQAFVARIFPFRRGGNRAGGAREEEEEKEEVMLTRHDDDDDDGYASDGGSETTMEDELASCVAAADMVGQIVAAEEGRSRRAIGERFAMQPLGGPSAGVPATVPGGPPSPGDEVPPAYDEALEGSALVADGLWNPDGSSRYTPSSISSDGGWDEVGRTKR</sequence>
<reference evidence="4" key="1">
    <citation type="submission" date="2023-06" db="EMBL/GenBank/DDBJ databases">
        <title>Genome-scale phylogeny and comparative genomics of the fungal order Sordariales.</title>
        <authorList>
            <consortium name="Lawrence Berkeley National Laboratory"/>
            <person name="Hensen N."/>
            <person name="Bonometti L."/>
            <person name="Westerberg I."/>
            <person name="Brannstrom I.O."/>
            <person name="Guillou S."/>
            <person name="Cros-Aarteil S."/>
            <person name="Calhoun S."/>
            <person name="Haridas S."/>
            <person name="Kuo A."/>
            <person name="Mondo S."/>
            <person name="Pangilinan J."/>
            <person name="Riley R."/>
            <person name="Labutti K."/>
            <person name="Andreopoulos B."/>
            <person name="Lipzen A."/>
            <person name="Chen C."/>
            <person name="Yanf M."/>
            <person name="Daum C."/>
            <person name="Ng V."/>
            <person name="Clum A."/>
            <person name="Steindorff A."/>
            <person name="Ohm R."/>
            <person name="Martin F."/>
            <person name="Silar P."/>
            <person name="Natvig D."/>
            <person name="Lalanne C."/>
            <person name="Gautier V."/>
            <person name="Ament-Velasquez S.L."/>
            <person name="Kruys A."/>
            <person name="Hutchinson M.I."/>
            <person name="Powell A.J."/>
            <person name="Barry K."/>
            <person name="Miller A.N."/>
            <person name="Grigoriev I.V."/>
            <person name="Debuchy R."/>
            <person name="Gladieux P."/>
            <person name="Thoren M.H."/>
            <person name="Johannesson H."/>
        </authorList>
    </citation>
    <scope>NUCLEOTIDE SEQUENCE</scope>
    <source>
        <strain evidence="4">8032-3</strain>
    </source>
</reference>
<proteinExistence type="predicted"/>
<keyword evidence="3" id="KW-0732">Signal</keyword>
<protein>
    <submittedName>
        <fullName evidence="4">Uncharacterized protein</fullName>
    </submittedName>
</protein>
<keyword evidence="2" id="KW-0472">Membrane</keyword>
<feature type="region of interest" description="Disordered" evidence="1">
    <location>
        <begin position="174"/>
        <end position="230"/>
    </location>
</feature>
<evidence type="ECO:0000313" key="5">
    <source>
        <dbReference type="Proteomes" id="UP001244011"/>
    </source>
</evidence>
<organism evidence="4 5">
    <name type="scientific">Phialemonium atrogriseum</name>
    <dbReference type="NCBI Taxonomy" id="1093897"/>
    <lineage>
        <taxon>Eukaryota</taxon>
        <taxon>Fungi</taxon>
        <taxon>Dikarya</taxon>
        <taxon>Ascomycota</taxon>
        <taxon>Pezizomycotina</taxon>
        <taxon>Sordariomycetes</taxon>
        <taxon>Sordariomycetidae</taxon>
        <taxon>Cephalothecales</taxon>
        <taxon>Cephalothecaceae</taxon>
        <taxon>Phialemonium</taxon>
    </lineage>
</organism>
<feature type="region of interest" description="Disordered" evidence="1">
    <location>
        <begin position="368"/>
        <end position="438"/>
    </location>
</feature>
<dbReference type="AlphaFoldDB" id="A0AAJ0CBR5"/>
<dbReference type="EMBL" id="MU838998">
    <property type="protein sequence ID" value="KAK1771336.1"/>
    <property type="molecule type" value="Genomic_DNA"/>
</dbReference>
<feature type="signal peptide" evidence="3">
    <location>
        <begin position="1"/>
        <end position="20"/>
    </location>
</feature>